<reference evidence="2 3" key="1">
    <citation type="submission" date="2019-02" db="EMBL/GenBank/DDBJ databases">
        <title>Genome sequencing of Clostridium botulinum clinical isolates.</title>
        <authorList>
            <person name="Brunt J."/>
            <person name="Van Vliet A.H.M."/>
            <person name="Stringer S.C."/>
            <person name="Grant K.A."/>
            <person name="Carter A.C."/>
            <person name="Peck M.W."/>
        </authorList>
    </citation>
    <scope>NUCLEOTIDE SEQUENCE [LARGE SCALE GENOMIC DNA]</scope>
    <source>
        <strain evidence="2 3">H113700579</strain>
    </source>
</reference>
<dbReference type="Proteomes" id="UP000472355">
    <property type="component" value="Unassembled WGS sequence"/>
</dbReference>
<keyword evidence="1" id="KW-0812">Transmembrane</keyword>
<keyword evidence="1" id="KW-1133">Transmembrane helix</keyword>
<dbReference type="EMBL" id="SGKU01000018">
    <property type="protein sequence ID" value="NFA42538.1"/>
    <property type="molecule type" value="Genomic_DNA"/>
</dbReference>
<feature type="transmembrane region" description="Helical" evidence="1">
    <location>
        <begin position="55"/>
        <end position="72"/>
    </location>
</feature>
<accession>A0A6M0SND6</accession>
<organism evidence="2 3">
    <name type="scientific">Clostridium botulinum</name>
    <dbReference type="NCBI Taxonomy" id="1491"/>
    <lineage>
        <taxon>Bacteria</taxon>
        <taxon>Bacillati</taxon>
        <taxon>Bacillota</taxon>
        <taxon>Clostridia</taxon>
        <taxon>Eubacteriales</taxon>
        <taxon>Clostridiaceae</taxon>
        <taxon>Clostridium</taxon>
    </lineage>
</organism>
<sequence length="82" mass="9793">MEKLKTFLHKLFWLDKFEGKSKILNFGAKFFMYCCIILIPLNLLLNTISLDLENIIFGCFLFIIYPIMYRIVMGFQRLIYGI</sequence>
<gene>
    <name evidence="2" type="ORF">EXM65_08090</name>
</gene>
<evidence type="ECO:0000313" key="2">
    <source>
        <dbReference type="EMBL" id="NFA42538.1"/>
    </source>
</evidence>
<keyword evidence="1" id="KW-0472">Membrane</keyword>
<dbReference type="AlphaFoldDB" id="A0A6M0SND6"/>
<evidence type="ECO:0000313" key="3">
    <source>
        <dbReference type="Proteomes" id="UP000472355"/>
    </source>
</evidence>
<comment type="caution">
    <text evidence="2">The sequence shown here is derived from an EMBL/GenBank/DDBJ whole genome shotgun (WGS) entry which is preliminary data.</text>
</comment>
<name>A0A6M0SND6_CLOBO</name>
<evidence type="ECO:0000256" key="1">
    <source>
        <dbReference type="SAM" id="Phobius"/>
    </source>
</evidence>
<feature type="transmembrane region" description="Helical" evidence="1">
    <location>
        <begin position="30"/>
        <end position="49"/>
    </location>
</feature>
<protein>
    <submittedName>
        <fullName evidence="2">Uncharacterized protein</fullName>
    </submittedName>
</protein>
<proteinExistence type="predicted"/>